<evidence type="ECO:0000256" key="2">
    <source>
        <dbReference type="SAM" id="MobiDB-lite"/>
    </source>
</evidence>
<dbReference type="CDD" id="cd22191">
    <property type="entry name" value="DPBB_RlpA_EXP_N-like"/>
    <property type="match status" value="1"/>
</dbReference>
<dbReference type="AlphaFoldDB" id="A0A6A5TMI9"/>
<evidence type="ECO:0000259" key="4">
    <source>
        <dbReference type="Pfam" id="PF03330"/>
    </source>
</evidence>
<keyword evidence="3" id="KW-1133">Transmembrane helix</keyword>
<gene>
    <name evidence="5" type="ORF">CC80DRAFT_527443</name>
</gene>
<feature type="region of interest" description="Disordered" evidence="2">
    <location>
        <begin position="1"/>
        <end position="55"/>
    </location>
</feature>
<dbReference type="PANTHER" id="PTHR31836">
    <property type="match status" value="1"/>
</dbReference>
<dbReference type="Proteomes" id="UP000800035">
    <property type="component" value="Unassembled WGS sequence"/>
</dbReference>
<protein>
    <recommendedName>
        <fullName evidence="4">RlpA-like protein double-psi beta-barrel domain-containing protein</fullName>
    </recommendedName>
</protein>
<organism evidence="5 6">
    <name type="scientific">Byssothecium circinans</name>
    <dbReference type="NCBI Taxonomy" id="147558"/>
    <lineage>
        <taxon>Eukaryota</taxon>
        <taxon>Fungi</taxon>
        <taxon>Dikarya</taxon>
        <taxon>Ascomycota</taxon>
        <taxon>Pezizomycotina</taxon>
        <taxon>Dothideomycetes</taxon>
        <taxon>Pleosporomycetidae</taxon>
        <taxon>Pleosporales</taxon>
        <taxon>Massarineae</taxon>
        <taxon>Massarinaceae</taxon>
        <taxon>Byssothecium</taxon>
    </lineage>
</organism>
<dbReference type="OrthoDB" id="623670at2759"/>
<dbReference type="PANTHER" id="PTHR31836:SF28">
    <property type="entry name" value="SRCR DOMAIN-CONTAINING PROTEIN-RELATED"/>
    <property type="match status" value="1"/>
</dbReference>
<keyword evidence="3" id="KW-0812">Transmembrane</keyword>
<dbReference type="EMBL" id="ML977005">
    <property type="protein sequence ID" value="KAF1953160.1"/>
    <property type="molecule type" value="Genomic_DNA"/>
</dbReference>
<keyword evidence="1" id="KW-0732">Signal</keyword>
<feature type="domain" description="RlpA-like protein double-psi beta-barrel" evidence="4">
    <location>
        <begin position="175"/>
        <end position="224"/>
    </location>
</feature>
<dbReference type="Gene3D" id="2.40.40.10">
    <property type="entry name" value="RlpA-like domain"/>
    <property type="match status" value="1"/>
</dbReference>
<proteinExistence type="predicted"/>
<feature type="transmembrane region" description="Helical" evidence="3">
    <location>
        <begin position="84"/>
        <end position="107"/>
    </location>
</feature>
<keyword evidence="3" id="KW-0472">Membrane</keyword>
<dbReference type="InterPro" id="IPR036908">
    <property type="entry name" value="RlpA-like_sf"/>
</dbReference>
<evidence type="ECO:0000256" key="1">
    <source>
        <dbReference type="ARBA" id="ARBA00022729"/>
    </source>
</evidence>
<keyword evidence="6" id="KW-1185">Reference proteome</keyword>
<dbReference type="Pfam" id="PF03330">
    <property type="entry name" value="DPBB_1"/>
    <property type="match status" value="1"/>
</dbReference>
<evidence type="ECO:0000256" key="3">
    <source>
        <dbReference type="SAM" id="Phobius"/>
    </source>
</evidence>
<accession>A0A6A5TMI9</accession>
<feature type="compositionally biased region" description="Pro residues" evidence="2">
    <location>
        <begin position="1"/>
        <end position="16"/>
    </location>
</feature>
<dbReference type="SUPFAM" id="SSF50685">
    <property type="entry name" value="Barwin-like endoglucanases"/>
    <property type="match status" value="1"/>
</dbReference>
<evidence type="ECO:0000313" key="6">
    <source>
        <dbReference type="Proteomes" id="UP000800035"/>
    </source>
</evidence>
<dbReference type="InterPro" id="IPR051477">
    <property type="entry name" value="Expansin_CellWall"/>
</dbReference>
<name>A0A6A5TMI9_9PLEO</name>
<reference evidence="5" key="1">
    <citation type="journal article" date="2020" name="Stud. Mycol.">
        <title>101 Dothideomycetes genomes: a test case for predicting lifestyles and emergence of pathogens.</title>
        <authorList>
            <person name="Haridas S."/>
            <person name="Albert R."/>
            <person name="Binder M."/>
            <person name="Bloem J."/>
            <person name="Labutti K."/>
            <person name="Salamov A."/>
            <person name="Andreopoulos B."/>
            <person name="Baker S."/>
            <person name="Barry K."/>
            <person name="Bills G."/>
            <person name="Bluhm B."/>
            <person name="Cannon C."/>
            <person name="Castanera R."/>
            <person name="Culley D."/>
            <person name="Daum C."/>
            <person name="Ezra D."/>
            <person name="Gonzalez J."/>
            <person name="Henrissat B."/>
            <person name="Kuo A."/>
            <person name="Liang C."/>
            <person name="Lipzen A."/>
            <person name="Lutzoni F."/>
            <person name="Magnuson J."/>
            <person name="Mondo S."/>
            <person name="Nolan M."/>
            <person name="Ohm R."/>
            <person name="Pangilinan J."/>
            <person name="Park H.-J."/>
            <person name="Ramirez L."/>
            <person name="Alfaro M."/>
            <person name="Sun H."/>
            <person name="Tritt A."/>
            <person name="Yoshinaga Y."/>
            <person name="Zwiers L.-H."/>
            <person name="Turgeon B."/>
            <person name="Goodwin S."/>
            <person name="Spatafora J."/>
            <person name="Crous P."/>
            <person name="Grigoriev I."/>
        </authorList>
    </citation>
    <scope>NUCLEOTIDE SEQUENCE</scope>
    <source>
        <strain evidence="5">CBS 675.92</strain>
    </source>
</reference>
<evidence type="ECO:0000313" key="5">
    <source>
        <dbReference type="EMBL" id="KAF1953160.1"/>
    </source>
</evidence>
<sequence>MTTPTNPPPPPLPKEPLPAYTSENTTAPDWDIPAQSKGRKRGILGGGGIGGRSSATRTRWALSNRFDRVLPPHKRYLGRSRRTLLICIAVLFLLLLGLVIGLAVGLAGGKSKPQNLPLPSSAQTHSGDLTYYGVGLGACGVTATDADAIVSISHYTFDAAQRGHGSNPNNNPLCGRKIRARRGERSVDVTVIDRCTGCQPTDLDVSPAVFKELADPGLGRVGVEWAWL</sequence>
<dbReference type="InterPro" id="IPR009009">
    <property type="entry name" value="RlpA-like_DPBB"/>
</dbReference>